<dbReference type="Pfam" id="PF02607">
    <property type="entry name" value="B12-binding_2"/>
    <property type="match status" value="1"/>
</dbReference>
<dbReference type="InterPro" id="IPR009061">
    <property type="entry name" value="DNA-bd_dom_put_sf"/>
</dbReference>
<keyword evidence="1" id="KW-0678">Repressor</keyword>
<dbReference type="PANTHER" id="PTHR30204:SF69">
    <property type="entry name" value="MERR-FAMILY TRANSCRIPTIONAL REGULATOR"/>
    <property type="match status" value="1"/>
</dbReference>
<sequence>MNELPENDATGLPIAAIERETGIPKDLLRMWERRYGFPQPARDAAGDRLYSQADLARLKLIRRLLDLGFRPGKLMAMSDAQLQALTTEHTPQRQVSDVCQGLVAALQSHDAQATRAYLRHRMLELGLRRFACDFLPEANQLVGDAWMRGELQIAEEHLYSEAVSRVMRETLAAIPAGAMSPRVMLTTPPGELHVLGLLMVEALLRLAGCDAIAFGAQMPLQDVAFAAEKHQVDIVVLSFSGAYEGSVQAVAEQLRALLPAATQLWLGGKGCRGLRQLPQGVIHLQEPGQLDELVAQWRARPAG</sequence>
<dbReference type="PROSITE" id="PS50937">
    <property type="entry name" value="HTH_MERR_2"/>
    <property type="match status" value="1"/>
</dbReference>
<dbReference type="Gene3D" id="1.10.1660.10">
    <property type="match status" value="1"/>
</dbReference>
<accession>A0ABT5J0N4</accession>
<keyword evidence="2" id="KW-0805">Transcription regulation</keyword>
<keyword evidence="4" id="KW-0804">Transcription</keyword>
<dbReference type="InterPro" id="IPR047057">
    <property type="entry name" value="MerR_fam"/>
</dbReference>
<dbReference type="RefSeq" id="WP_272751718.1">
    <property type="nucleotide sequence ID" value="NZ_JAQQLF010000010.1"/>
</dbReference>
<dbReference type="InterPro" id="IPR006158">
    <property type="entry name" value="Cobalamin-bd"/>
</dbReference>
<dbReference type="EMBL" id="JAQQLF010000010">
    <property type="protein sequence ID" value="MDC7717394.1"/>
    <property type="molecule type" value="Genomic_DNA"/>
</dbReference>
<dbReference type="Gene3D" id="3.40.50.280">
    <property type="entry name" value="Cobalamin-binding domain"/>
    <property type="match status" value="1"/>
</dbReference>
<dbReference type="Gene3D" id="1.10.1240.10">
    <property type="entry name" value="Methionine synthase domain"/>
    <property type="match status" value="1"/>
</dbReference>
<dbReference type="InterPro" id="IPR000551">
    <property type="entry name" value="MerR-type_HTH_dom"/>
</dbReference>
<evidence type="ECO:0000259" key="6">
    <source>
        <dbReference type="PROSITE" id="PS51332"/>
    </source>
</evidence>
<feature type="domain" description="HTH merR-type" evidence="5">
    <location>
        <begin position="21"/>
        <end position="69"/>
    </location>
</feature>
<evidence type="ECO:0000313" key="7">
    <source>
        <dbReference type="EMBL" id="MDC7717394.1"/>
    </source>
</evidence>
<protein>
    <submittedName>
        <fullName evidence="7">MerR family transcriptional regulator</fullName>
    </submittedName>
</protein>
<dbReference type="CDD" id="cd01104">
    <property type="entry name" value="HTH_MlrA-CarA"/>
    <property type="match status" value="1"/>
</dbReference>
<dbReference type="CDD" id="cd02065">
    <property type="entry name" value="B12-binding_like"/>
    <property type="match status" value="1"/>
</dbReference>
<keyword evidence="3" id="KW-0238">DNA-binding</keyword>
<name>A0ABT5J0N4_9NEIS</name>
<dbReference type="InterPro" id="IPR036724">
    <property type="entry name" value="Cobalamin-bd_sf"/>
</dbReference>
<evidence type="ECO:0000256" key="4">
    <source>
        <dbReference type="ARBA" id="ARBA00023163"/>
    </source>
</evidence>
<dbReference type="PROSITE" id="PS51332">
    <property type="entry name" value="B12_BINDING"/>
    <property type="match status" value="1"/>
</dbReference>
<evidence type="ECO:0000256" key="3">
    <source>
        <dbReference type="ARBA" id="ARBA00023125"/>
    </source>
</evidence>
<evidence type="ECO:0000313" key="8">
    <source>
        <dbReference type="Proteomes" id="UP001219956"/>
    </source>
</evidence>
<evidence type="ECO:0000259" key="5">
    <source>
        <dbReference type="PROSITE" id="PS50937"/>
    </source>
</evidence>
<dbReference type="SUPFAM" id="SSF46955">
    <property type="entry name" value="Putative DNA-binding domain"/>
    <property type="match status" value="1"/>
</dbReference>
<dbReference type="PANTHER" id="PTHR30204">
    <property type="entry name" value="REDOX-CYCLING DRUG-SENSING TRANSCRIPTIONAL ACTIVATOR SOXR"/>
    <property type="match status" value="1"/>
</dbReference>
<proteinExistence type="predicted"/>
<dbReference type="InterPro" id="IPR003759">
    <property type="entry name" value="Cbl-bd_cap"/>
</dbReference>
<reference evidence="7 8" key="1">
    <citation type="submission" date="2023-01" db="EMBL/GenBank/DDBJ databases">
        <title>Novel species of the genus Vogesella isolated from rivers.</title>
        <authorList>
            <person name="Lu H."/>
        </authorList>
    </citation>
    <scope>NUCLEOTIDE SEQUENCE [LARGE SCALE GENOMIC DNA]</scope>
    <source>
        <strain evidence="7 8">DC21W</strain>
    </source>
</reference>
<comment type="caution">
    <text evidence="7">The sequence shown here is derived from an EMBL/GenBank/DDBJ whole genome shotgun (WGS) entry which is preliminary data.</text>
</comment>
<dbReference type="Proteomes" id="UP001219956">
    <property type="component" value="Unassembled WGS sequence"/>
</dbReference>
<evidence type="ECO:0000256" key="1">
    <source>
        <dbReference type="ARBA" id="ARBA00022491"/>
    </source>
</evidence>
<evidence type="ECO:0000256" key="2">
    <source>
        <dbReference type="ARBA" id="ARBA00023015"/>
    </source>
</evidence>
<gene>
    <name evidence="7" type="ORF">PQU95_09240</name>
</gene>
<organism evidence="7 8">
    <name type="scientific">Vogesella aquatica</name>
    <dbReference type="NCBI Taxonomy" id="2984206"/>
    <lineage>
        <taxon>Bacteria</taxon>
        <taxon>Pseudomonadati</taxon>
        <taxon>Pseudomonadota</taxon>
        <taxon>Betaproteobacteria</taxon>
        <taxon>Neisseriales</taxon>
        <taxon>Chromobacteriaceae</taxon>
        <taxon>Vogesella</taxon>
    </lineage>
</organism>
<dbReference type="InterPro" id="IPR036594">
    <property type="entry name" value="Meth_synthase_dom"/>
</dbReference>
<dbReference type="SMART" id="SM00422">
    <property type="entry name" value="HTH_MERR"/>
    <property type="match status" value="1"/>
</dbReference>
<dbReference type="Pfam" id="PF13411">
    <property type="entry name" value="MerR_1"/>
    <property type="match status" value="1"/>
</dbReference>
<dbReference type="Pfam" id="PF02310">
    <property type="entry name" value="B12-binding"/>
    <property type="match status" value="1"/>
</dbReference>
<keyword evidence="8" id="KW-1185">Reference proteome</keyword>
<dbReference type="SUPFAM" id="SSF52242">
    <property type="entry name" value="Cobalamin (vitamin B12)-binding domain"/>
    <property type="match status" value="1"/>
</dbReference>
<feature type="domain" description="B12-binding" evidence="6">
    <location>
        <begin position="180"/>
        <end position="303"/>
    </location>
</feature>